<keyword evidence="1" id="KW-0812">Transmembrane</keyword>
<dbReference type="Pfam" id="PF11667">
    <property type="entry name" value="DUF3267"/>
    <property type="match status" value="1"/>
</dbReference>
<evidence type="ECO:0000256" key="1">
    <source>
        <dbReference type="SAM" id="Phobius"/>
    </source>
</evidence>
<feature type="transmembrane region" description="Helical" evidence="1">
    <location>
        <begin position="106"/>
        <end position="128"/>
    </location>
</feature>
<dbReference type="KEGG" id="prt:AUC31_04730"/>
<organism evidence="2 3">
    <name type="scientific">Planococcus rifietoensis</name>
    <dbReference type="NCBI Taxonomy" id="200991"/>
    <lineage>
        <taxon>Bacteria</taxon>
        <taxon>Bacillati</taxon>
        <taxon>Bacillota</taxon>
        <taxon>Bacilli</taxon>
        <taxon>Bacillales</taxon>
        <taxon>Caryophanaceae</taxon>
        <taxon>Planococcus</taxon>
    </lineage>
</organism>
<keyword evidence="1" id="KW-0472">Membrane</keyword>
<evidence type="ECO:0008006" key="4">
    <source>
        <dbReference type="Google" id="ProtNLM"/>
    </source>
</evidence>
<gene>
    <name evidence="2" type="ORF">AUC31_04730</name>
</gene>
<dbReference type="STRING" id="200991.AUC31_04730"/>
<dbReference type="OrthoDB" id="2360495at2"/>
<dbReference type="RefSeq" id="WP_058381296.1">
    <property type="nucleotide sequence ID" value="NZ_CP013659.2"/>
</dbReference>
<evidence type="ECO:0000313" key="3">
    <source>
        <dbReference type="Proteomes" id="UP000067683"/>
    </source>
</evidence>
<keyword evidence="1" id="KW-1133">Transmembrane helix</keyword>
<reference evidence="2" key="1">
    <citation type="submission" date="2016-01" db="EMBL/GenBank/DDBJ databases">
        <title>Complete genome of Planococcus rifietoensis type strain M8.</title>
        <authorList>
            <person name="See-Too W.S."/>
        </authorList>
    </citation>
    <scope>NUCLEOTIDE SEQUENCE [LARGE SCALE GENOMIC DNA]</scope>
    <source>
        <strain evidence="2">M8</strain>
    </source>
</reference>
<feature type="transmembrane region" description="Helical" evidence="1">
    <location>
        <begin position="18"/>
        <end position="42"/>
    </location>
</feature>
<dbReference type="AlphaFoldDB" id="A0A0U2YPG6"/>
<feature type="transmembrane region" description="Helical" evidence="1">
    <location>
        <begin position="134"/>
        <end position="153"/>
    </location>
</feature>
<proteinExistence type="predicted"/>
<dbReference type="Proteomes" id="UP000067683">
    <property type="component" value="Chromosome"/>
</dbReference>
<accession>A0A0U2YPG6</accession>
<protein>
    <recommendedName>
        <fullName evidence="4">Zincin peptidase</fullName>
    </recommendedName>
</protein>
<dbReference type="EMBL" id="CP013659">
    <property type="protein sequence ID" value="ALS74589.1"/>
    <property type="molecule type" value="Genomic_DNA"/>
</dbReference>
<name>A0A0U2YPG6_9BACL</name>
<keyword evidence="3" id="KW-1185">Reference proteome</keyword>
<evidence type="ECO:0000313" key="2">
    <source>
        <dbReference type="EMBL" id="ALS74589.1"/>
    </source>
</evidence>
<sequence length="181" mass="20602">MHCWKTINVKKQYGSDRLFFISALIGAGVFTSYYMLLAIMYADPLSDQNFLLFMIGMLAIYPIHKLLHLLPLLGSRKCLKISLRKQLKLCPTISLYIKEPVRKSRFMLALVAPFAVINTTIIALSIIWPAYSHYFAILLAYHSALSVTDLIYIRNLARSPRHALIEETDTGFEILVPQPIA</sequence>
<feature type="transmembrane region" description="Helical" evidence="1">
    <location>
        <begin position="48"/>
        <end position="67"/>
    </location>
</feature>
<dbReference type="InterPro" id="IPR021683">
    <property type="entry name" value="DUF3267"/>
</dbReference>